<evidence type="ECO:0000313" key="3">
    <source>
        <dbReference type="Proteomes" id="UP000188532"/>
    </source>
</evidence>
<protein>
    <submittedName>
        <fullName evidence="2">Putative metal-dependent hydrolase family protein</fullName>
    </submittedName>
</protein>
<evidence type="ECO:0000256" key="1">
    <source>
        <dbReference type="SAM" id="MobiDB-lite"/>
    </source>
</evidence>
<organism evidence="2 3">
    <name type="scientific">Mycobacterium kansasii</name>
    <dbReference type="NCBI Taxonomy" id="1768"/>
    <lineage>
        <taxon>Bacteria</taxon>
        <taxon>Bacillati</taxon>
        <taxon>Actinomycetota</taxon>
        <taxon>Actinomycetes</taxon>
        <taxon>Mycobacteriales</taxon>
        <taxon>Mycobacteriaceae</taxon>
        <taxon>Mycobacterium</taxon>
    </lineage>
</organism>
<accession>A0A1V3XW04</accession>
<feature type="compositionally biased region" description="Basic and acidic residues" evidence="1">
    <location>
        <begin position="296"/>
        <end position="306"/>
    </location>
</feature>
<sequence length="396" mass="44784">MFTVDDQAAGPHDASLDHERIVLQARDVEFDWAKLPFYYVPNEPFTTHFCNVLHLLLPAGEEFIVEVFKKALPLIKDDQLRLDVQGFISQEAMHAQAHSGVLERFAARGIDAKPFTDQLRWLFGKLIGDRPRWSLRRRQSWLLEQVSIVAAIEHYTAILGEWILDTPQHDALGTDPVMLDLLRWHGAEEVEHKAVAFDTMKHLRAGYWRQVRTQLLVTPAMLWLFIRGVRFMYSVDPHLPPGTQPRWRDYFDAARRGLVPGLSSSCGSSAPTTRRASTRPSSAGSDVPSSIWPDPLRPERRTEHRGAMARTVTASDGVTLAVHAYTEIDPRRPTLLAVHGYPDNHHVWDGVATELGQRYPPNTTSWPTTCAVPANRADRPTSRDTGSPNWFPTSAR</sequence>
<keyword evidence="2" id="KW-0378">Hydrolase</keyword>
<dbReference type="EMBL" id="MVBN01000001">
    <property type="protein sequence ID" value="OOK83409.1"/>
    <property type="molecule type" value="Genomic_DNA"/>
</dbReference>
<proteinExistence type="predicted"/>
<dbReference type="SUPFAM" id="SSF53474">
    <property type="entry name" value="alpha/beta-Hydrolases"/>
    <property type="match status" value="1"/>
</dbReference>
<dbReference type="GO" id="GO:0016787">
    <property type="term" value="F:hydrolase activity"/>
    <property type="evidence" value="ECO:0007669"/>
    <property type="project" value="UniProtKB-KW"/>
</dbReference>
<feature type="compositionally biased region" description="Polar residues" evidence="1">
    <location>
        <begin position="383"/>
        <end position="396"/>
    </location>
</feature>
<dbReference type="STRING" id="1768.B1T50_21975"/>
<gene>
    <name evidence="2" type="ORF">BZL29_0615</name>
</gene>
<feature type="region of interest" description="Disordered" evidence="1">
    <location>
        <begin position="262"/>
        <end position="308"/>
    </location>
</feature>
<dbReference type="InterPro" id="IPR016516">
    <property type="entry name" value="UCP07580"/>
</dbReference>
<name>A0A1V3XW04_MYCKA</name>
<reference evidence="2 3" key="1">
    <citation type="submission" date="2017-02" db="EMBL/GenBank/DDBJ databases">
        <title>Complete genome sequences of Mycobacterium kansasii strains isolated from rhesus macaques.</title>
        <authorList>
            <person name="Panda A."/>
            <person name="Nagaraj S."/>
            <person name="Zhao X."/>
            <person name="Tettelin H."/>
            <person name="Detolla L.J."/>
        </authorList>
    </citation>
    <scope>NUCLEOTIDE SEQUENCE [LARGE SCALE GENOMIC DNA]</scope>
    <source>
        <strain evidence="2 3">11-3469</strain>
    </source>
</reference>
<feature type="compositionally biased region" description="Polar residues" evidence="1">
    <location>
        <begin position="262"/>
        <end position="288"/>
    </location>
</feature>
<dbReference type="Proteomes" id="UP000188532">
    <property type="component" value="Unassembled WGS sequence"/>
</dbReference>
<dbReference type="PANTHER" id="PTHR39456">
    <property type="entry name" value="METAL-DEPENDENT HYDROLASE"/>
    <property type="match status" value="1"/>
</dbReference>
<feature type="region of interest" description="Disordered" evidence="1">
    <location>
        <begin position="372"/>
        <end position="396"/>
    </location>
</feature>
<dbReference type="Gene3D" id="3.40.50.1820">
    <property type="entry name" value="alpha/beta hydrolase"/>
    <property type="match status" value="1"/>
</dbReference>
<evidence type="ECO:0000313" key="2">
    <source>
        <dbReference type="EMBL" id="OOK83409.1"/>
    </source>
</evidence>
<dbReference type="AlphaFoldDB" id="A0A1V3XW04"/>
<dbReference type="PANTHER" id="PTHR39456:SF1">
    <property type="entry name" value="METAL-DEPENDENT HYDROLASE"/>
    <property type="match status" value="1"/>
</dbReference>
<dbReference type="Pfam" id="PF10118">
    <property type="entry name" value="Metal_hydrol"/>
    <property type="match status" value="1"/>
</dbReference>
<comment type="caution">
    <text evidence="2">The sequence shown here is derived from an EMBL/GenBank/DDBJ whole genome shotgun (WGS) entry which is preliminary data.</text>
</comment>
<dbReference type="InterPro" id="IPR029058">
    <property type="entry name" value="AB_hydrolase_fold"/>
</dbReference>